<dbReference type="InterPro" id="IPR014721">
    <property type="entry name" value="Ribsml_uS5_D2-typ_fold_subgr"/>
</dbReference>
<dbReference type="InterPro" id="IPR013507">
    <property type="entry name" value="DNA_mismatch_S5_2-like"/>
</dbReference>
<dbReference type="SMART" id="SM01340">
    <property type="entry name" value="DNA_mis_repair"/>
    <property type="match status" value="1"/>
</dbReference>
<dbReference type="AlphaFoldDB" id="A0A183CLW3"/>
<keyword evidence="3" id="KW-1185">Reference proteome</keyword>
<dbReference type="Pfam" id="PF01119">
    <property type="entry name" value="DNA_mis_repair"/>
    <property type="match status" value="1"/>
</dbReference>
<evidence type="ECO:0000313" key="3">
    <source>
        <dbReference type="Proteomes" id="UP000050741"/>
    </source>
</evidence>
<evidence type="ECO:0000259" key="2">
    <source>
        <dbReference type="SMART" id="SM01340"/>
    </source>
</evidence>
<name>A0A183CLW3_GLOPA</name>
<dbReference type="GO" id="GO:0032389">
    <property type="term" value="C:MutLalpha complex"/>
    <property type="evidence" value="ECO:0007669"/>
    <property type="project" value="TreeGrafter"/>
</dbReference>
<dbReference type="GO" id="GO:0006298">
    <property type="term" value="P:mismatch repair"/>
    <property type="evidence" value="ECO:0007669"/>
    <property type="project" value="InterPro"/>
</dbReference>
<reference evidence="3" key="2">
    <citation type="submission" date="2014-05" db="EMBL/GenBank/DDBJ databases">
        <title>The genome and life-stage specific transcriptomes of Globodera pallida elucidate key aspects of plant parasitism by a cyst nematode.</title>
        <authorList>
            <person name="Cotton J.A."/>
            <person name="Lilley C.J."/>
            <person name="Jones L.M."/>
            <person name="Kikuchi T."/>
            <person name="Reid A.J."/>
            <person name="Thorpe P."/>
            <person name="Tsai I.J."/>
            <person name="Beasley H."/>
            <person name="Blok V."/>
            <person name="Cock P.J.A."/>
            <person name="Van den Akker S.E."/>
            <person name="Holroyd N."/>
            <person name="Hunt M."/>
            <person name="Mantelin S."/>
            <person name="Naghra H."/>
            <person name="Pain A."/>
            <person name="Palomares-Rius J.E."/>
            <person name="Zarowiecki M."/>
            <person name="Berriman M."/>
            <person name="Jones J.T."/>
            <person name="Urwin P.E."/>
        </authorList>
    </citation>
    <scope>NUCLEOTIDE SEQUENCE [LARGE SCALE GENOMIC DNA]</scope>
    <source>
        <strain evidence="3">Lindley</strain>
    </source>
</reference>
<dbReference type="WBParaSite" id="GPLIN_001386900">
    <property type="protein sequence ID" value="GPLIN_001386900"/>
    <property type="gene ID" value="GPLIN_001386900"/>
</dbReference>
<feature type="domain" description="DNA mismatch repair protein S5" evidence="2">
    <location>
        <begin position="2"/>
        <end position="123"/>
    </location>
</feature>
<accession>A0A183CLW3</accession>
<dbReference type="Proteomes" id="UP000050741">
    <property type="component" value="Unassembled WGS sequence"/>
</dbReference>
<sequence>MAKDLINVNFDDKILHFRAQICLTSPFTLFTSTAIQAKQDRQKVFHLFINGRCVECVRLKQAIDAVFAAKDAYCPFVNLSLEACAIEAHRVDVNVHPTKSIVHFLEQDRIIERIEQELHQIASQYHKRGAIELKVSNSNFGNDGDSQISGRVNDGLSNSPSFVASQQSSSQQSTRIHQKLLTTTTTPPSKTALPPSILRFEYKLKSLLVVVPRLPLFLPCKWCPFSRRLTRRPLRRQHKHNPSAPRHFELHALVQLRRQICLNADAELGKLFREHYLIGFYDAHHALIQSGASVFLLRSEPILQEFFYQLIIFSFGNIGSYALQSSAICGDVAGSPLPVRELLALYLTEEKEGKDMENDDIEARIEAFSKVLLEHKDLLWNFFSINIVDFSPEDKNQDISSMPMLGGLPCILEGYLPQMASIPALITHLARSVDYSDEGLCYSAIARALGHFFTPFVSDVEDGDEVLGEHQRIQAVFRSIIFPALKSRFLPPSSLWSSIERVTDIEQAFRHFGRC</sequence>
<evidence type="ECO:0000313" key="4">
    <source>
        <dbReference type="WBParaSite" id="GPLIN_001386900"/>
    </source>
</evidence>
<dbReference type="GO" id="GO:0030983">
    <property type="term" value="F:mismatched DNA binding"/>
    <property type="evidence" value="ECO:0007669"/>
    <property type="project" value="InterPro"/>
</dbReference>
<dbReference type="InterPro" id="IPR032189">
    <property type="entry name" value="Mlh1_C"/>
</dbReference>
<dbReference type="PANTHER" id="PTHR10073:SF12">
    <property type="entry name" value="DNA MISMATCH REPAIR PROTEIN MLH1"/>
    <property type="match status" value="1"/>
</dbReference>
<reference evidence="3" key="1">
    <citation type="submission" date="2013-12" db="EMBL/GenBank/DDBJ databases">
        <authorList>
            <person name="Aslett M."/>
        </authorList>
    </citation>
    <scope>NUCLEOTIDE SEQUENCE [LARGE SCALE GENOMIC DNA]</scope>
    <source>
        <strain evidence="3">Lindley</strain>
    </source>
</reference>
<reference evidence="4" key="3">
    <citation type="submission" date="2016-06" db="UniProtKB">
        <authorList>
            <consortium name="WormBaseParasite"/>
        </authorList>
    </citation>
    <scope>IDENTIFICATION</scope>
</reference>
<dbReference type="GO" id="GO:0140664">
    <property type="term" value="F:ATP-dependent DNA damage sensor activity"/>
    <property type="evidence" value="ECO:0007669"/>
    <property type="project" value="InterPro"/>
</dbReference>
<proteinExistence type="predicted"/>
<feature type="region of interest" description="Disordered" evidence="1">
    <location>
        <begin position="159"/>
        <end position="189"/>
    </location>
</feature>
<dbReference type="GO" id="GO:0005524">
    <property type="term" value="F:ATP binding"/>
    <property type="evidence" value="ECO:0007669"/>
    <property type="project" value="InterPro"/>
</dbReference>
<protein>
    <submittedName>
        <fullName evidence="4">DNA_mis_repair domain-containing protein</fullName>
    </submittedName>
</protein>
<dbReference type="Pfam" id="PF16413">
    <property type="entry name" value="Mlh1_C"/>
    <property type="match status" value="1"/>
</dbReference>
<dbReference type="InterPro" id="IPR020568">
    <property type="entry name" value="Ribosomal_Su5_D2-typ_SF"/>
</dbReference>
<dbReference type="GO" id="GO:0016887">
    <property type="term" value="F:ATP hydrolysis activity"/>
    <property type="evidence" value="ECO:0007669"/>
    <property type="project" value="InterPro"/>
</dbReference>
<dbReference type="PANTHER" id="PTHR10073">
    <property type="entry name" value="DNA MISMATCH REPAIR PROTEIN MLH, PMS, MUTL"/>
    <property type="match status" value="1"/>
</dbReference>
<organism evidence="3 4">
    <name type="scientific">Globodera pallida</name>
    <name type="common">Potato cyst nematode worm</name>
    <name type="synonym">Heterodera pallida</name>
    <dbReference type="NCBI Taxonomy" id="36090"/>
    <lineage>
        <taxon>Eukaryota</taxon>
        <taxon>Metazoa</taxon>
        <taxon>Ecdysozoa</taxon>
        <taxon>Nematoda</taxon>
        <taxon>Chromadorea</taxon>
        <taxon>Rhabditida</taxon>
        <taxon>Tylenchina</taxon>
        <taxon>Tylenchomorpha</taxon>
        <taxon>Tylenchoidea</taxon>
        <taxon>Heteroderidae</taxon>
        <taxon>Heteroderinae</taxon>
        <taxon>Globodera</taxon>
    </lineage>
</organism>
<dbReference type="InterPro" id="IPR038973">
    <property type="entry name" value="MutL/Mlh/Pms-like"/>
</dbReference>
<evidence type="ECO:0000256" key="1">
    <source>
        <dbReference type="SAM" id="MobiDB-lite"/>
    </source>
</evidence>
<dbReference type="SUPFAM" id="SSF54211">
    <property type="entry name" value="Ribosomal protein S5 domain 2-like"/>
    <property type="match status" value="1"/>
</dbReference>
<dbReference type="Gene3D" id="3.30.230.10">
    <property type="match status" value="1"/>
</dbReference>